<evidence type="ECO:0000313" key="2">
    <source>
        <dbReference type="Proteomes" id="UP000287171"/>
    </source>
</evidence>
<dbReference type="EMBL" id="BIFT01000002">
    <property type="protein sequence ID" value="GCE30865.1"/>
    <property type="molecule type" value="Genomic_DNA"/>
</dbReference>
<dbReference type="AlphaFoldDB" id="A0A402BHM4"/>
<name>A0A402BHM4_9CHLR</name>
<comment type="caution">
    <text evidence="1">The sequence shown here is derived from an EMBL/GenBank/DDBJ whole genome shotgun (WGS) entry which is preliminary data.</text>
</comment>
<reference evidence="2" key="1">
    <citation type="submission" date="2018-12" db="EMBL/GenBank/DDBJ databases">
        <title>Tengunoibacter tsumagoiensis gen. nov., sp. nov., Dictyobacter kobayashii sp. nov., D. alpinus sp. nov., and D. joshuensis sp. nov. and description of Dictyobacteraceae fam. nov. within the order Ktedonobacterales isolated from Tengu-no-mugimeshi.</title>
        <authorList>
            <person name="Wang C.M."/>
            <person name="Zheng Y."/>
            <person name="Sakai Y."/>
            <person name="Toyoda A."/>
            <person name="Minakuchi Y."/>
            <person name="Abe K."/>
            <person name="Yokota A."/>
            <person name="Yabe S."/>
        </authorList>
    </citation>
    <scope>NUCLEOTIDE SEQUENCE [LARGE SCALE GENOMIC DNA]</scope>
    <source>
        <strain evidence="2">Uno16</strain>
    </source>
</reference>
<dbReference type="RefSeq" id="WP_126630901.1">
    <property type="nucleotide sequence ID" value="NZ_BIFT01000002.1"/>
</dbReference>
<dbReference type="OrthoDB" id="2611106at2"/>
<evidence type="ECO:0000313" key="1">
    <source>
        <dbReference type="EMBL" id="GCE30865.1"/>
    </source>
</evidence>
<dbReference type="Proteomes" id="UP000287171">
    <property type="component" value="Unassembled WGS sequence"/>
</dbReference>
<sequence>MAKNLRAVLKLKTVRVICALLIVVILATGVFVFVANANSKANPDILQVVRPKNPLRPKIAMFEKRITAVTEVQKLYNAALALPGVSPFATYNCPLDNGTKYELTFLDGTTKIKTMELEITGCAFISIDTDNIFHPQDVHHTDQAFFELFSHTIGFTNVDDLYKDM</sequence>
<keyword evidence="2" id="KW-1185">Reference proteome</keyword>
<proteinExistence type="predicted"/>
<protein>
    <submittedName>
        <fullName evidence="1">Uncharacterized protein</fullName>
    </submittedName>
</protein>
<accession>A0A402BHM4</accession>
<gene>
    <name evidence="1" type="ORF">KDA_63490</name>
</gene>
<organism evidence="1 2">
    <name type="scientific">Dictyobacter alpinus</name>
    <dbReference type="NCBI Taxonomy" id="2014873"/>
    <lineage>
        <taxon>Bacteria</taxon>
        <taxon>Bacillati</taxon>
        <taxon>Chloroflexota</taxon>
        <taxon>Ktedonobacteria</taxon>
        <taxon>Ktedonobacterales</taxon>
        <taxon>Dictyobacteraceae</taxon>
        <taxon>Dictyobacter</taxon>
    </lineage>
</organism>